<dbReference type="AlphaFoldDB" id="A0AAV0XDS6"/>
<dbReference type="Proteomes" id="UP001160148">
    <property type="component" value="Unassembled WGS sequence"/>
</dbReference>
<feature type="region of interest" description="Disordered" evidence="1">
    <location>
        <begin position="101"/>
        <end position="125"/>
    </location>
</feature>
<sequence>MPDVRQERQQRTGAGAGHTAGGSGGLWTQYGRHRRPSVRTAGDIMRTYLSTADWDLNNSQITPIDINVLSQLPNEDLSQSSNEVLSALNVDVSCLTSPESETSILNSGASTSSQGSIQSIATTSSDNTAEKVPKLLDFLKSTTEGSSILSAYKDLLDNAGRRKLCNLIVRRELQDNPETPVKTQRLLFLAQEITEVFTKEHISTYFIPYINYGPYLKKAAKGKLLDCFNNRKREYKKAGLIVATPRQKLNIKSKSVLLLSSNRSNIDNDSVEESMTWLHNSCDPWDIVERYWSITSSKRLEKILDTNSQDISVSKYMDDFPALKKPRGYRLLIEDFNFLYSDKKKSLLETFPLYKQKILELAKSVSNKLRDNSLKCILKEYLDLAPESEEASSVAAFLVLPFLFSAVPSSNKKKERENHMETI</sequence>
<organism evidence="2 3">
    <name type="scientific">Macrosiphum euphorbiae</name>
    <name type="common">potato aphid</name>
    <dbReference type="NCBI Taxonomy" id="13131"/>
    <lineage>
        <taxon>Eukaryota</taxon>
        <taxon>Metazoa</taxon>
        <taxon>Ecdysozoa</taxon>
        <taxon>Arthropoda</taxon>
        <taxon>Hexapoda</taxon>
        <taxon>Insecta</taxon>
        <taxon>Pterygota</taxon>
        <taxon>Neoptera</taxon>
        <taxon>Paraneoptera</taxon>
        <taxon>Hemiptera</taxon>
        <taxon>Sternorrhyncha</taxon>
        <taxon>Aphidomorpha</taxon>
        <taxon>Aphidoidea</taxon>
        <taxon>Aphididae</taxon>
        <taxon>Macrosiphini</taxon>
        <taxon>Macrosiphum</taxon>
    </lineage>
</organism>
<feature type="region of interest" description="Disordered" evidence="1">
    <location>
        <begin position="1"/>
        <end position="31"/>
    </location>
</feature>
<name>A0AAV0XDS6_9HEMI</name>
<proteinExistence type="predicted"/>
<comment type="caution">
    <text evidence="2">The sequence shown here is derived from an EMBL/GenBank/DDBJ whole genome shotgun (WGS) entry which is preliminary data.</text>
</comment>
<evidence type="ECO:0000256" key="1">
    <source>
        <dbReference type="SAM" id="MobiDB-lite"/>
    </source>
</evidence>
<accession>A0AAV0XDS6</accession>
<evidence type="ECO:0000313" key="2">
    <source>
        <dbReference type="EMBL" id="CAI6366505.1"/>
    </source>
</evidence>
<gene>
    <name evidence="2" type="ORF">MEUPH1_LOCUS21085</name>
</gene>
<feature type="compositionally biased region" description="Gly residues" evidence="1">
    <location>
        <begin position="14"/>
        <end position="25"/>
    </location>
</feature>
<dbReference type="EMBL" id="CARXXK010000004">
    <property type="protein sequence ID" value="CAI6366505.1"/>
    <property type="molecule type" value="Genomic_DNA"/>
</dbReference>
<keyword evidence="3" id="KW-1185">Reference proteome</keyword>
<feature type="compositionally biased region" description="Basic and acidic residues" evidence="1">
    <location>
        <begin position="1"/>
        <end position="10"/>
    </location>
</feature>
<reference evidence="2 3" key="1">
    <citation type="submission" date="2023-01" db="EMBL/GenBank/DDBJ databases">
        <authorList>
            <person name="Whitehead M."/>
        </authorList>
    </citation>
    <scope>NUCLEOTIDE SEQUENCE [LARGE SCALE GENOMIC DNA]</scope>
</reference>
<protein>
    <submittedName>
        <fullName evidence="2">Uncharacterized protein</fullName>
    </submittedName>
</protein>
<evidence type="ECO:0000313" key="3">
    <source>
        <dbReference type="Proteomes" id="UP001160148"/>
    </source>
</evidence>